<feature type="domain" description="Glycosyltransferase 2-like" evidence="1">
    <location>
        <begin position="5"/>
        <end position="164"/>
    </location>
</feature>
<dbReference type="EMBL" id="JACRDE010000409">
    <property type="protein sequence ID" value="MBI5250933.1"/>
    <property type="molecule type" value="Genomic_DNA"/>
</dbReference>
<accession>A0A9D6Z1C7</accession>
<dbReference type="SUPFAM" id="SSF53448">
    <property type="entry name" value="Nucleotide-diphospho-sugar transferases"/>
    <property type="match status" value="1"/>
</dbReference>
<dbReference type="PANTHER" id="PTHR22916">
    <property type="entry name" value="GLYCOSYLTRANSFERASE"/>
    <property type="match status" value="1"/>
</dbReference>
<dbReference type="PANTHER" id="PTHR22916:SF3">
    <property type="entry name" value="UDP-GLCNAC:BETAGAL BETA-1,3-N-ACETYLGLUCOSAMINYLTRANSFERASE-LIKE PROTEIN 1"/>
    <property type="match status" value="1"/>
</dbReference>
<reference evidence="2" key="1">
    <citation type="submission" date="2020-07" db="EMBL/GenBank/DDBJ databases">
        <title>Huge and variable diversity of episymbiotic CPR bacteria and DPANN archaea in groundwater ecosystems.</title>
        <authorList>
            <person name="He C.Y."/>
            <person name="Keren R."/>
            <person name="Whittaker M."/>
            <person name="Farag I.F."/>
            <person name="Doudna J."/>
            <person name="Cate J.H.D."/>
            <person name="Banfield J.F."/>
        </authorList>
    </citation>
    <scope>NUCLEOTIDE SEQUENCE</scope>
    <source>
        <strain evidence="2">NC_groundwater_1664_Pr3_B-0.1um_52_9</strain>
    </source>
</reference>
<comment type="caution">
    <text evidence="2">The sequence shown here is derived from an EMBL/GenBank/DDBJ whole genome shotgun (WGS) entry which is preliminary data.</text>
</comment>
<evidence type="ECO:0000313" key="2">
    <source>
        <dbReference type="EMBL" id="MBI5250933.1"/>
    </source>
</evidence>
<dbReference type="InterPro" id="IPR029044">
    <property type="entry name" value="Nucleotide-diphossugar_trans"/>
</dbReference>
<dbReference type="Gene3D" id="3.90.550.10">
    <property type="entry name" value="Spore Coat Polysaccharide Biosynthesis Protein SpsA, Chain A"/>
    <property type="match status" value="1"/>
</dbReference>
<evidence type="ECO:0000313" key="3">
    <source>
        <dbReference type="Proteomes" id="UP000807825"/>
    </source>
</evidence>
<dbReference type="Proteomes" id="UP000807825">
    <property type="component" value="Unassembled WGS sequence"/>
</dbReference>
<dbReference type="AlphaFoldDB" id="A0A9D6Z1C7"/>
<name>A0A9D6Z1C7_9BACT</name>
<protein>
    <submittedName>
        <fullName evidence="2">Glycosyltransferase</fullName>
    </submittedName>
</protein>
<dbReference type="InterPro" id="IPR001173">
    <property type="entry name" value="Glyco_trans_2-like"/>
</dbReference>
<sequence>MPLVTVIIPTYNRALLVRRAIRSVLRQTFPDFEVIVVDDGSDDSTPEVLDRFGRSIKWMSQKHSGVSAARNTGIEQANGRLLAFLDSDDEWRAEKLARQVALFKKCRKTSFICHTDEIWKRDGKVVSQKKIHRKQGGSFFERALELCLISPSSVMISRSLLDEVGWFDTELIAAEDYDLWLRITAFHEVDFVPEPLVVKHGGGPDQLSMTTPAIDTYRIRAILKILADPRLTEDYRKAAVKELIRKCKIVYLGCLKKGKIEDAQAYLELAESFHTDDR</sequence>
<gene>
    <name evidence="2" type="ORF">HY912_15705</name>
</gene>
<evidence type="ECO:0000259" key="1">
    <source>
        <dbReference type="Pfam" id="PF00535"/>
    </source>
</evidence>
<dbReference type="Pfam" id="PF00535">
    <property type="entry name" value="Glycos_transf_2"/>
    <property type="match status" value="1"/>
</dbReference>
<proteinExistence type="predicted"/>
<dbReference type="GO" id="GO:0016758">
    <property type="term" value="F:hexosyltransferase activity"/>
    <property type="evidence" value="ECO:0007669"/>
    <property type="project" value="UniProtKB-ARBA"/>
</dbReference>
<organism evidence="2 3">
    <name type="scientific">Desulfomonile tiedjei</name>
    <dbReference type="NCBI Taxonomy" id="2358"/>
    <lineage>
        <taxon>Bacteria</taxon>
        <taxon>Pseudomonadati</taxon>
        <taxon>Thermodesulfobacteriota</taxon>
        <taxon>Desulfomonilia</taxon>
        <taxon>Desulfomonilales</taxon>
        <taxon>Desulfomonilaceae</taxon>
        <taxon>Desulfomonile</taxon>
    </lineage>
</organism>